<feature type="domain" description="D-isomer specific 2-hydroxyacid dehydrogenase NAD-binding" evidence="6">
    <location>
        <begin position="111"/>
        <end position="289"/>
    </location>
</feature>
<accession>A0A934N334</accession>
<name>A0A934N334_9GAMM</name>
<dbReference type="Proteomes" id="UP000628710">
    <property type="component" value="Unassembled WGS sequence"/>
</dbReference>
<dbReference type="Gene3D" id="3.40.50.720">
    <property type="entry name" value="NAD(P)-binding Rossmann-like Domain"/>
    <property type="match status" value="2"/>
</dbReference>
<sequence length="324" mass="35633">MKVAILDDYQDVVKSLASFSILHGHDVHIFNETYNNVDELAAHLVDFDVLVLIRERTQITEPLLAKLPNLKLISQTGKVSNHLDPALCHRYGVAVAEGIGSPIAPSELCWGLIMAASRHIPEYVSHLGQGQWQQSGELGLGRVLNGLTLGIWGYGKIGQRIAQYAKVFDMKVVVWGSESSRLKAQQDGFDAAPSKAAFFRDADIISLHLRLNEATKGCVTKADLSLMKADSLLVNTSRAELIETGALALEMAENPSKRAAIDVFAFEPITEENEALLSLANVLCTPHLGYVEKDSYELYFKIAFENVVTFAKGNPQHRVIESFS</sequence>
<feature type="domain" description="D-isomer specific 2-hydroxyacid dehydrogenase catalytic" evidence="5">
    <location>
        <begin position="4"/>
        <end position="319"/>
    </location>
</feature>
<dbReference type="InterPro" id="IPR050857">
    <property type="entry name" value="D-2-hydroxyacid_DH"/>
</dbReference>
<comment type="similarity">
    <text evidence="1 4">Belongs to the D-isomer specific 2-hydroxyacid dehydrogenase family.</text>
</comment>
<dbReference type="SUPFAM" id="SSF51735">
    <property type="entry name" value="NAD(P)-binding Rossmann-fold domains"/>
    <property type="match status" value="1"/>
</dbReference>
<comment type="caution">
    <text evidence="7">The sequence shown here is derived from an EMBL/GenBank/DDBJ whole genome shotgun (WGS) entry which is preliminary data.</text>
</comment>
<dbReference type="GO" id="GO:0016616">
    <property type="term" value="F:oxidoreductase activity, acting on the CH-OH group of donors, NAD or NADP as acceptor"/>
    <property type="evidence" value="ECO:0007669"/>
    <property type="project" value="InterPro"/>
</dbReference>
<dbReference type="PANTHER" id="PTHR42789:SF1">
    <property type="entry name" value="D-ISOMER SPECIFIC 2-HYDROXYACID DEHYDROGENASE FAMILY PROTEIN (AFU_ORTHOLOGUE AFUA_6G10090)"/>
    <property type="match status" value="1"/>
</dbReference>
<evidence type="ECO:0000256" key="2">
    <source>
        <dbReference type="ARBA" id="ARBA00023002"/>
    </source>
</evidence>
<evidence type="ECO:0000313" key="8">
    <source>
        <dbReference type="Proteomes" id="UP000628710"/>
    </source>
</evidence>
<keyword evidence="8" id="KW-1185">Reference proteome</keyword>
<dbReference type="InterPro" id="IPR036291">
    <property type="entry name" value="NAD(P)-bd_dom_sf"/>
</dbReference>
<dbReference type="SUPFAM" id="SSF52283">
    <property type="entry name" value="Formate/glycerate dehydrogenase catalytic domain-like"/>
    <property type="match status" value="1"/>
</dbReference>
<keyword evidence="3" id="KW-0520">NAD</keyword>
<dbReference type="PANTHER" id="PTHR42789">
    <property type="entry name" value="D-ISOMER SPECIFIC 2-HYDROXYACID DEHYDROGENASE FAMILY PROTEIN (AFU_ORTHOLOGUE AFUA_6G10090)"/>
    <property type="match status" value="1"/>
</dbReference>
<dbReference type="Pfam" id="PF02826">
    <property type="entry name" value="2-Hacid_dh_C"/>
    <property type="match status" value="1"/>
</dbReference>
<evidence type="ECO:0000256" key="1">
    <source>
        <dbReference type="ARBA" id="ARBA00005854"/>
    </source>
</evidence>
<evidence type="ECO:0000256" key="4">
    <source>
        <dbReference type="RuleBase" id="RU003719"/>
    </source>
</evidence>
<protein>
    <submittedName>
        <fullName evidence="7">D-2-hydroxyacid dehydrogenase family protein</fullName>
    </submittedName>
</protein>
<dbReference type="InterPro" id="IPR006140">
    <property type="entry name" value="D-isomer_DH_NAD-bd"/>
</dbReference>
<evidence type="ECO:0000259" key="6">
    <source>
        <dbReference type="Pfam" id="PF02826"/>
    </source>
</evidence>
<proteinExistence type="inferred from homology"/>
<keyword evidence="2 4" id="KW-0560">Oxidoreductase</keyword>
<dbReference type="Pfam" id="PF00389">
    <property type="entry name" value="2-Hacid_dh"/>
    <property type="match status" value="1"/>
</dbReference>
<evidence type="ECO:0000313" key="7">
    <source>
        <dbReference type="EMBL" id="MBJ7539317.1"/>
    </source>
</evidence>
<evidence type="ECO:0000256" key="3">
    <source>
        <dbReference type="ARBA" id="ARBA00023027"/>
    </source>
</evidence>
<reference evidence="7" key="1">
    <citation type="submission" date="2020-12" db="EMBL/GenBank/DDBJ databases">
        <title>Marinomonas arctica sp. nov., a psychrotolerant bacterium isolated from the Arctic.</title>
        <authorList>
            <person name="Zhang Y."/>
        </authorList>
    </citation>
    <scope>NUCLEOTIDE SEQUENCE</scope>
    <source>
        <strain evidence="7">C1424</strain>
    </source>
</reference>
<organism evidence="7 8">
    <name type="scientific">Marinomonas transparens</name>
    <dbReference type="NCBI Taxonomy" id="2795388"/>
    <lineage>
        <taxon>Bacteria</taxon>
        <taxon>Pseudomonadati</taxon>
        <taxon>Pseudomonadota</taxon>
        <taxon>Gammaproteobacteria</taxon>
        <taxon>Oceanospirillales</taxon>
        <taxon>Oceanospirillaceae</taxon>
        <taxon>Marinomonas</taxon>
    </lineage>
</organism>
<dbReference type="CDD" id="cd12169">
    <property type="entry name" value="PGDH_like_1"/>
    <property type="match status" value="1"/>
</dbReference>
<dbReference type="InterPro" id="IPR006139">
    <property type="entry name" value="D-isomer_2_OHA_DH_cat_dom"/>
</dbReference>
<gene>
    <name evidence="7" type="ORF">I8J31_16690</name>
</gene>
<dbReference type="RefSeq" id="WP_199469721.1">
    <property type="nucleotide sequence ID" value="NZ_JAEMNX010000023.1"/>
</dbReference>
<evidence type="ECO:0000259" key="5">
    <source>
        <dbReference type="Pfam" id="PF00389"/>
    </source>
</evidence>
<dbReference type="GO" id="GO:0051287">
    <property type="term" value="F:NAD binding"/>
    <property type="evidence" value="ECO:0007669"/>
    <property type="project" value="InterPro"/>
</dbReference>
<dbReference type="EMBL" id="JAEMNX010000023">
    <property type="protein sequence ID" value="MBJ7539317.1"/>
    <property type="molecule type" value="Genomic_DNA"/>
</dbReference>
<dbReference type="AlphaFoldDB" id="A0A934N334"/>